<feature type="domain" description="FHA" evidence="1">
    <location>
        <begin position="310"/>
        <end position="374"/>
    </location>
</feature>
<dbReference type="OrthoDB" id="8697195at2"/>
<dbReference type="KEGG" id="mtim:DIR46_02600"/>
<dbReference type="PROSITE" id="PS50006">
    <property type="entry name" value="FHA_DOMAIN"/>
    <property type="match status" value="1"/>
</dbReference>
<dbReference type="InterPro" id="IPR008984">
    <property type="entry name" value="SMAD_FHA_dom_sf"/>
</dbReference>
<dbReference type="RefSeq" id="WP_109343858.1">
    <property type="nucleotide sequence ID" value="NZ_CP029343.1"/>
</dbReference>
<organism evidence="2 3">
    <name type="scientific">Massilia oculi</name>
    <dbReference type="NCBI Taxonomy" id="945844"/>
    <lineage>
        <taxon>Bacteria</taxon>
        <taxon>Pseudomonadati</taxon>
        <taxon>Pseudomonadota</taxon>
        <taxon>Betaproteobacteria</taxon>
        <taxon>Burkholderiales</taxon>
        <taxon>Oxalobacteraceae</taxon>
        <taxon>Telluria group</taxon>
        <taxon>Massilia</taxon>
    </lineage>
</organism>
<evidence type="ECO:0000259" key="1">
    <source>
        <dbReference type="PROSITE" id="PS50006"/>
    </source>
</evidence>
<dbReference type="AlphaFoldDB" id="A0A2S2DDN4"/>
<gene>
    <name evidence="2" type="ORF">DIR46_02600</name>
</gene>
<dbReference type="Gene3D" id="2.60.200.20">
    <property type="match status" value="1"/>
</dbReference>
<dbReference type="Proteomes" id="UP000245820">
    <property type="component" value="Chromosome"/>
</dbReference>
<accession>A0A2S2DDN4</accession>
<dbReference type="EMBL" id="CP029343">
    <property type="protein sequence ID" value="AWL03455.1"/>
    <property type="molecule type" value="Genomic_DNA"/>
</dbReference>
<dbReference type="SUPFAM" id="SSF49879">
    <property type="entry name" value="SMAD/FHA domain"/>
    <property type="match status" value="1"/>
</dbReference>
<dbReference type="Pfam" id="PF00498">
    <property type="entry name" value="FHA"/>
    <property type="match status" value="1"/>
</dbReference>
<dbReference type="CDD" id="cd00060">
    <property type="entry name" value="FHA"/>
    <property type="match status" value="1"/>
</dbReference>
<evidence type="ECO:0000313" key="2">
    <source>
        <dbReference type="EMBL" id="AWL03455.1"/>
    </source>
</evidence>
<proteinExistence type="predicted"/>
<protein>
    <recommendedName>
        <fullName evidence="1">FHA domain-containing protein</fullName>
    </recommendedName>
</protein>
<reference evidence="2 3" key="1">
    <citation type="submission" date="2018-05" db="EMBL/GenBank/DDBJ databases">
        <title>Complete genome sequence of Massilia oculi sp. nov. CCUG 43427T (=DSM 26321T), the type strain of M. oculi, and comparison with genome sequences of other Massilia strains.</title>
        <authorList>
            <person name="Zhu B."/>
        </authorList>
    </citation>
    <scope>NUCLEOTIDE SEQUENCE [LARGE SCALE GENOMIC DNA]</scope>
    <source>
        <strain evidence="2 3">CCUG 43427</strain>
    </source>
</reference>
<dbReference type="InterPro" id="IPR000253">
    <property type="entry name" value="FHA_dom"/>
</dbReference>
<keyword evidence="3" id="KW-1185">Reference proteome</keyword>
<evidence type="ECO:0000313" key="3">
    <source>
        <dbReference type="Proteomes" id="UP000245820"/>
    </source>
</evidence>
<sequence>MNRCRNPEHPHCTVWVLPGDALCAHGHAQPEVQAALQPSPPPAATAPAVGLPSSFDAITALRSRRPTDIGPAPTLPRTNLQRPQLHISGFDPRAAGGRQAIRLELRGMPMDCAPEVRMLVRSALRLHGGESYAFQRTSRGDWRPLFLEFSSRGLEHGQYRIEIELHSHHRQAPESNRTWTCSPVILVPRQDASLGEIHQTFLATHKNVRVTADDAGIARMNATGGALGGGRIDIDVNARNASIAQLNLDGGGGRIDLGMSTIAWDEDLIEIDIPVEAAQHPCPVTGACLVHAEADSATQRHVRLFALDECVLGRFESIAPEADLLLAHHGETGAEIGGLTRRLSGRHAVIRRSRHGFEIEDVSRYGLLLDGVWPGKHMPVQLRLGMRIELTASIKGIVTLEVTALMAHAVVLHRLDAGARAECFYLMAPDCLPAPNRPQQASSMPRAAALPMLFHRDGGFWQRDRDSGRETPLAPQARLDRLQQAGLGMAARFVAQAYPEAHGGHRGGGERHHHALTIALDA</sequence>
<name>A0A2S2DDN4_9BURK</name>